<name>A0A833J3Z2_9HYPH</name>
<comment type="caution">
    <text evidence="1">The sequence shown here is derived from an EMBL/GenBank/DDBJ whole genome shotgun (WGS) entry which is preliminary data.</text>
</comment>
<organism evidence="1 2">
    <name type="scientific">Methylorubrum populi</name>
    <dbReference type="NCBI Taxonomy" id="223967"/>
    <lineage>
        <taxon>Bacteria</taxon>
        <taxon>Pseudomonadati</taxon>
        <taxon>Pseudomonadota</taxon>
        <taxon>Alphaproteobacteria</taxon>
        <taxon>Hyphomicrobiales</taxon>
        <taxon>Methylobacteriaceae</taxon>
        <taxon>Methylorubrum</taxon>
    </lineage>
</organism>
<proteinExistence type="predicted"/>
<protein>
    <submittedName>
        <fullName evidence="1">Uncharacterized protein</fullName>
    </submittedName>
</protein>
<gene>
    <name evidence="1" type="ORF">F8B43_3592</name>
</gene>
<reference evidence="1 2" key="1">
    <citation type="submission" date="2019-10" db="EMBL/GenBank/DDBJ databases">
        <title>Draft Genome Sequence of the Caffeine Degrading Methylotroph Methylorubrum populi PINKEL.</title>
        <authorList>
            <person name="Dawson S.C."/>
            <person name="Zhang X."/>
            <person name="Wright M.E."/>
            <person name="Sharma G."/>
            <person name="Langner J.T."/>
            <person name="Ditty J.L."/>
            <person name="Subuyuj G.A."/>
        </authorList>
    </citation>
    <scope>NUCLEOTIDE SEQUENCE [LARGE SCALE GENOMIC DNA]</scope>
    <source>
        <strain evidence="1 2">Pinkel</strain>
    </source>
</reference>
<dbReference type="Proteomes" id="UP000469949">
    <property type="component" value="Unassembled WGS sequence"/>
</dbReference>
<dbReference type="AlphaFoldDB" id="A0A833J3Z2"/>
<evidence type="ECO:0000313" key="1">
    <source>
        <dbReference type="EMBL" id="KAB7783669.1"/>
    </source>
</evidence>
<evidence type="ECO:0000313" key="2">
    <source>
        <dbReference type="Proteomes" id="UP000469949"/>
    </source>
</evidence>
<accession>A0A833J3Z2</accession>
<dbReference type="EMBL" id="WEKV01000014">
    <property type="protein sequence ID" value="KAB7783669.1"/>
    <property type="molecule type" value="Genomic_DNA"/>
</dbReference>
<sequence>MGLFVASSFTSLKRADEPPERCDGGQMSDTIIDLLKRIREEEGAAQEADGRCDFALAEQHGTVAALLADRLLRAPITSGAAAAEVLELAEALVAGSGADADASDLADAAELGAIGRRFRAGGIDAADRAYLAFVAADLGGLGRHHAGAVQLVRAVARTACRPSFLSQAA</sequence>